<dbReference type="Proteomes" id="UP000298663">
    <property type="component" value="Unassembled WGS sequence"/>
</dbReference>
<comment type="caution">
    <text evidence="3">The sequence shown here is derived from an EMBL/GenBank/DDBJ whole genome shotgun (WGS) entry which is preliminary data.</text>
</comment>
<dbReference type="EMBL" id="AZBU02000008">
    <property type="protein sequence ID" value="TKR67776.1"/>
    <property type="molecule type" value="Genomic_DNA"/>
</dbReference>
<protein>
    <recommendedName>
        <fullName evidence="5">SXP/RAL-2 family protein Ani s 5-like cation-binding domain-containing protein</fullName>
    </recommendedName>
</protein>
<evidence type="ECO:0008006" key="5">
    <source>
        <dbReference type="Google" id="ProtNLM"/>
    </source>
</evidence>
<sequence>MFLILVLSGLLVSSVSAQDGFSSGFPGLPAASFPAPSLPNPGDFYNHPISPTNDPTFQAYNEAFQPYVRPNYLPPPIWNPTPDEFRKSWDTAVADPNTLFNGEAIRAGTPEPKVHEEREREQREDDRNTFSGFVRHAFSNYHISEYTVPPPGQFPSLPGFPAPEFPAFPGFPSPNRRRYYGRYN</sequence>
<organism evidence="3 4">
    <name type="scientific">Steinernema carpocapsae</name>
    <name type="common">Entomopathogenic nematode</name>
    <dbReference type="NCBI Taxonomy" id="34508"/>
    <lineage>
        <taxon>Eukaryota</taxon>
        <taxon>Metazoa</taxon>
        <taxon>Ecdysozoa</taxon>
        <taxon>Nematoda</taxon>
        <taxon>Chromadorea</taxon>
        <taxon>Rhabditida</taxon>
        <taxon>Tylenchina</taxon>
        <taxon>Panagrolaimomorpha</taxon>
        <taxon>Strongyloidoidea</taxon>
        <taxon>Steinernematidae</taxon>
        <taxon>Steinernema</taxon>
    </lineage>
</organism>
<accession>A0A4U5MEZ6</accession>
<dbReference type="OrthoDB" id="10580956at2759"/>
<evidence type="ECO:0000313" key="4">
    <source>
        <dbReference type="Proteomes" id="UP000298663"/>
    </source>
</evidence>
<keyword evidence="4" id="KW-1185">Reference proteome</keyword>
<feature type="region of interest" description="Disordered" evidence="1">
    <location>
        <begin position="102"/>
        <end position="128"/>
    </location>
</feature>
<feature type="compositionally biased region" description="Basic and acidic residues" evidence="1">
    <location>
        <begin position="112"/>
        <end position="128"/>
    </location>
</feature>
<dbReference type="AlphaFoldDB" id="A0A4U5MEZ6"/>
<reference evidence="3 4" key="2">
    <citation type="journal article" date="2019" name="G3 (Bethesda)">
        <title>Hybrid Assembly of the Genome of the Entomopathogenic Nematode Steinernema carpocapsae Identifies the X-Chromosome.</title>
        <authorList>
            <person name="Serra L."/>
            <person name="Macchietto M."/>
            <person name="Macias-Munoz A."/>
            <person name="McGill C.J."/>
            <person name="Rodriguez I.M."/>
            <person name="Rodriguez B."/>
            <person name="Murad R."/>
            <person name="Mortazavi A."/>
        </authorList>
    </citation>
    <scope>NUCLEOTIDE SEQUENCE [LARGE SCALE GENOMIC DNA]</scope>
    <source>
        <strain evidence="3 4">ALL</strain>
    </source>
</reference>
<name>A0A4U5MEZ6_STECR</name>
<gene>
    <name evidence="3" type="ORF">L596_023873</name>
</gene>
<feature type="signal peptide" evidence="2">
    <location>
        <begin position="1"/>
        <end position="17"/>
    </location>
</feature>
<keyword evidence="2" id="KW-0732">Signal</keyword>
<evidence type="ECO:0000256" key="2">
    <source>
        <dbReference type="SAM" id="SignalP"/>
    </source>
</evidence>
<evidence type="ECO:0000256" key="1">
    <source>
        <dbReference type="SAM" id="MobiDB-lite"/>
    </source>
</evidence>
<evidence type="ECO:0000313" key="3">
    <source>
        <dbReference type="EMBL" id="TKR67776.1"/>
    </source>
</evidence>
<proteinExistence type="predicted"/>
<reference evidence="3 4" key="1">
    <citation type="journal article" date="2015" name="Genome Biol.">
        <title>Comparative genomics of Steinernema reveals deeply conserved gene regulatory networks.</title>
        <authorList>
            <person name="Dillman A.R."/>
            <person name="Macchietto M."/>
            <person name="Porter C.F."/>
            <person name="Rogers A."/>
            <person name="Williams B."/>
            <person name="Antoshechkin I."/>
            <person name="Lee M.M."/>
            <person name="Goodwin Z."/>
            <person name="Lu X."/>
            <person name="Lewis E.E."/>
            <person name="Goodrich-Blair H."/>
            <person name="Stock S.P."/>
            <person name="Adams B.J."/>
            <person name="Sternberg P.W."/>
            <person name="Mortazavi A."/>
        </authorList>
    </citation>
    <scope>NUCLEOTIDE SEQUENCE [LARGE SCALE GENOMIC DNA]</scope>
    <source>
        <strain evidence="3 4">ALL</strain>
    </source>
</reference>
<feature type="chain" id="PRO_5020188153" description="SXP/RAL-2 family protein Ani s 5-like cation-binding domain-containing protein" evidence="2">
    <location>
        <begin position="18"/>
        <end position="184"/>
    </location>
</feature>